<dbReference type="OrthoDB" id="2004788at2"/>
<evidence type="ECO:0000256" key="6">
    <source>
        <dbReference type="SAM" id="Phobius"/>
    </source>
</evidence>
<dbReference type="Pfam" id="PF05154">
    <property type="entry name" value="TM2"/>
    <property type="match status" value="1"/>
</dbReference>
<evidence type="ECO:0000256" key="5">
    <source>
        <dbReference type="SAM" id="MobiDB-lite"/>
    </source>
</evidence>
<comment type="subcellular location">
    <subcellularLocation>
        <location evidence="1">Membrane</location>
        <topology evidence="1">Multi-pass membrane protein</topology>
    </subcellularLocation>
</comment>
<dbReference type="InterPro" id="IPR050932">
    <property type="entry name" value="TM2D1-3-like"/>
</dbReference>
<keyword evidence="4 6" id="KW-0472">Membrane</keyword>
<proteinExistence type="predicted"/>
<evidence type="ECO:0000259" key="7">
    <source>
        <dbReference type="Pfam" id="PF05154"/>
    </source>
</evidence>
<feature type="compositionally biased region" description="Polar residues" evidence="5">
    <location>
        <begin position="111"/>
        <end position="124"/>
    </location>
</feature>
<dbReference type="Proteomes" id="UP000019247">
    <property type="component" value="Unassembled WGS sequence"/>
</dbReference>
<gene>
    <name evidence="8" type="ORF">LFAB_08835</name>
</gene>
<name>W6T782_9LACO</name>
<dbReference type="GO" id="GO:0016020">
    <property type="term" value="C:membrane"/>
    <property type="evidence" value="ECO:0007669"/>
    <property type="project" value="UniProtKB-SubCell"/>
</dbReference>
<dbReference type="AlphaFoldDB" id="W6T782"/>
<dbReference type="RefSeq" id="WP_051502057.1">
    <property type="nucleotide sequence ID" value="NZ_KK036490.1"/>
</dbReference>
<feature type="transmembrane region" description="Helical" evidence="6">
    <location>
        <begin position="56"/>
        <end position="80"/>
    </location>
</feature>
<reference evidence="8 9" key="1">
    <citation type="journal article" date="2014" name="Genome Announc.">
        <title>Genome Sequence of Lactobacillus fabifermentans Strain T30PCM01, Isolated from Fermenting Grape Marc.</title>
        <authorList>
            <person name="Treu L."/>
            <person name="Vendramin V."/>
            <person name="Bovo B."/>
            <person name="Giacomini A."/>
            <person name="Corich V."/>
            <person name="Campanaro S."/>
        </authorList>
    </citation>
    <scope>NUCLEOTIDE SEQUENCE [LARGE SCALE GENOMIC DNA]</scope>
    <source>
        <strain evidence="8 9">T30PCM01</strain>
    </source>
</reference>
<evidence type="ECO:0000313" key="8">
    <source>
        <dbReference type="EMBL" id="ETY74131.1"/>
    </source>
</evidence>
<evidence type="ECO:0000256" key="4">
    <source>
        <dbReference type="ARBA" id="ARBA00023136"/>
    </source>
</evidence>
<keyword evidence="2 6" id="KW-0812">Transmembrane</keyword>
<feature type="transmembrane region" description="Helical" evidence="6">
    <location>
        <begin position="31"/>
        <end position="50"/>
    </location>
</feature>
<dbReference type="PANTHER" id="PTHR21016">
    <property type="entry name" value="BETA-AMYLOID BINDING PROTEIN-RELATED"/>
    <property type="match status" value="1"/>
</dbReference>
<feature type="domain" description="TM2" evidence="7">
    <location>
        <begin position="26"/>
        <end position="83"/>
    </location>
</feature>
<dbReference type="InterPro" id="IPR007829">
    <property type="entry name" value="TM2"/>
</dbReference>
<evidence type="ECO:0000256" key="3">
    <source>
        <dbReference type="ARBA" id="ARBA00022989"/>
    </source>
</evidence>
<comment type="caution">
    <text evidence="8">The sequence shown here is derived from an EMBL/GenBank/DDBJ whole genome shotgun (WGS) entry which is preliminary data.</text>
</comment>
<organism evidence="8 9">
    <name type="scientific">Lactiplantibacillus fabifermentans T30PCM01</name>
    <dbReference type="NCBI Taxonomy" id="1400520"/>
    <lineage>
        <taxon>Bacteria</taxon>
        <taxon>Bacillati</taxon>
        <taxon>Bacillota</taxon>
        <taxon>Bacilli</taxon>
        <taxon>Lactobacillales</taxon>
        <taxon>Lactobacillaceae</taxon>
        <taxon>Lactiplantibacillus</taxon>
    </lineage>
</organism>
<protein>
    <submittedName>
        <fullName evidence="8">Membrane protein</fullName>
    </submittedName>
</protein>
<dbReference type="HOGENOM" id="CLU_081297_9_0_9"/>
<dbReference type="eggNOG" id="COG2314">
    <property type="taxonomic scope" value="Bacteria"/>
</dbReference>
<accession>W6T782</accession>
<sequence length="124" mass="13915">MYNNEYLKSQLTNEERLVVNSEIERQKKSGAIAYLFCLFLGTLGAHRYYFGKTGSAIAMTLITVLTLGFGAIVTGIWAFVDLFLIPGWMQTDQQQIENTVAQEILSHRPQTEQPQANPTNNSAQ</sequence>
<evidence type="ECO:0000256" key="1">
    <source>
        <dbReference type="ARBA" id="ARBA00004141"/>
    </source>
</evidence>
<feature type="region of interest" description="Disordered" evidence="5">
    <location>
        <begin position="100"/>
        <end position="124"/>
    </location>
</feature>
<evidence type="ECO:0000313" key="9">
    <source>
        <dbReference type="Proteomes" id="UP000019247"/>
    </source>
</evidence>
<dbReference type="PANTHER" id="PTHR21016:SF25">
    <property type="entry name" value="TM2 DOMAIN-CONTAINING PROTEIN DDB_G0277895-RELATED"/>
    <property type="match status" value="1"/>
</dbReference>
<dbReference type="STRING" id="1400520.LFAB_08835"/>
<dbReference type="EMBL" id="AWWK01000037">
    <property type="protein sequence ID" value="ETY74131.1"/>
    <property type="molecule type" value="Genomic_DNA"/>
</dbReference>
<dbReference type="PATRIC" id="fig|1400520.3.peg.1737"/>
<keyword evidence="3 6" id="KW-1133">Transmembrane helix</keyword>
<evidence type="ECO:0000256" key="2">
    <source>
        <dbReference type="ARBA" id="ARBA00022692"/>
    </source>
</evidence>